<name>A0A7W6Q611_9RHOB</name>
<sequence length="98" mass="10280">MSRATAQILITCFGLGMGACTQFPDLDSTQTAEIDAAAYPALVPLEPLLAQAQTTGPDPVQTQGALDARLSALRARANGLRGTVLTNAEKERLRAGLR</sequence>
<evidence type="ECO:0000313" key="1">
    <source>
        <dbReference type="EMBL" id="MBB4174340.1"/>
    </source>
</evidence>
<evidence type="ECO:0000313" key="2">
    <source>
        <dbReference type="Proteomes" id="UP000565745"/>
    </source>
</evidence>
<gene>
    <name evidence="1" type="ORF">GGR93_002113</name>
</gene>
<dbReference type="AlphaFoldDB" id="A0A7W6Q611"/>
<dbReference type="EMBL" id="JACIFU010000002">
    <property type="protein sequence ID" value="MBB4174340.1"/>
    <property type="molecule type" value="Genomic_DNA"/>
</dbReference>
<proteinExistence type="predicted"/>
<dbReference type="Proteomes" id="UP000565745">
    <property type="component" value="Unassembled WGS sequence"/>
</dbReference>
<accession>A0A7W6Q611</accession>
<reference evidence="1 2" key="1">
    <citation type="submission" date="2020-08" db="EMBL/GenBank/DDBJ databases">
        <title>Genomic Encyclopedia of Type Strains, Phase IV (KMG-IV): sequencing the most valuable type-strain genomes for metagenomic binning, comparative biology and taxonomic classification.</title>
        <authorList>
            <person name="Goeker M."/>
        </authorList>
    </citation>
    <scope>NUCLEOTIDE SEQUENCE [LARGE SCALE GENOMIC DNA]</scope>
    <source>
        <strain evidence="1 2">DSM 101015</strain>
    </source>
</reference>
<dbReference type="RefSeq" id="WP_025056857.1">
    <property type="nucleotide sequence ID" value="NZ_JACIFU010000002.1"/>
</dbReference>
<protein>
    <submittedName>
        <fullName evidence="1">Uncharacterized protein</fullName>
    </submittedName>
</protein>
<dbReference type="PROSITE" id="PS51257">
    <property type="entry name" value="PROKAR_LIPOPROTEIN"/>
    <property type="match status" value="1"/>
</dbReference>
<keyword evidence="2" id="KW-1185">Reference proteome</keyword>
<dbReference type="OrthoDB" id="7877134at2"/>
<comment type="caution">
    <text evidence="1">The sequence shown here is derived from an EMBL/GenBank/DDBJ whole genome shotgun (WGS) entry which is preliminary data.</text>
</comment>
<organism evidence="1 2">
    <name type="scientific">Sulfitobacter noctilucicola</name>
    <dbReference type="NCBI Taxonomy" id="1342301"/>
    <lineage>
        <taxon>Bacteria</taxon>
        <taxon>Pseudomonadati</taxon>
        <taxon>Pseudomonadota</taxon>
        <taxon>Alphaproteobacteria</taxon>
        <taxon>Rhodobacterales</taxon>
        <taxon>Roseobacteraceae</taxon>
        <taxon>Sulfitobacter</taxon>
    </lineage>
</organism>